<accession>A0A4S4L8R9</accession>
<feature type="region of interest" description="Disordered" evidence="1">
    <location>
        <begin position="48"/>
        <end position="69"/>
    </location>
</feature>
<dbReference type="AlphaFoldDB" id="A0A4S4L8R9"/>
<proteinExistence type="predicted"/>
<dbReference type="Proteomes" id="UP000310158">
    <property type="component" value="Unassembled WGS sequence"/>
</dbReference>
<evidence type="ECO:0000313" key="3">
    <source>
        <dbReference type="Proteomes" id="UP000310158"/>
    </source>
</evidence>
<organism evidence="2 3">
    <name type="scientific">Bondarzewia mesenterica</name>
    <dbReference type="NCBI Taxonomy" id="1095465"/>
    <lineage>
        <taxon>Eukaryota</taxon>
        <taxon>Fungi</taxon>
        <taxon>Dikarya</taxon>
        <taxon>Basidiomycota</taxon>
        <taxon>Agaricomycotina</taxon>
        <taxon>Agaricomycetes</taxon>
        <taxon>Russulales</taxon>
        <taxon>Bondarzewiaceae</taxon>
        <taxon>Bondarzewia</taxon>
    </lineage>
</organism>
<sequence length="101" mass="11173">MYRRASITETIVLPSIPPGPSGDNSAIIPFSEHRLQNTASRTLLKPLFPRSLHPGTSRPKPDDRPLHPLILCVPSSQHPCQLGSFTSRHRPTIILLIPTQP</sequence>
<keyword evidence="3" id="KW-1185">Reference proteome</keyword>
<evidence type="ECO:0000256" key="1">
    <source>
        <dbReference type="SAM" id="MobiDB-lite"/>
    </source>
</evidence>
<evidence type="ECO:0000313" key="2">
    <source>
        <dbReference type="EMBL" id="THH08022.1"/>
    </source>
</evidence>
<comment type="caution">
    <text evidence="2">The sequence shown here is derived from an EMBL/GenBank/DDBJ whole genome shotgun (WGS) entry which is preliminary data.</text>
</comment>
<reference evidence="2 3" key="1">
    <citation type="submission" date="2019-02" db="EMBL/GenBank/DDBJ databases">
        <title>Genome sequencing of the rare red list fungi Bondarzewia mesenterica.</title>
        <authorList>
            <person name="Buettner E."/>
            <person name="Kellner H."/>
        </authorList>
    </citation>
    <scope>NUCLEOTIDE SEQUENCE [LARGE SCALE GENOMIC DNA]</scope>
    <source>
        <strain evidence="2 3">DSM 108281</strain>
    </source>
</reference>
<protein>
    <submittedName>
        <fullName evidence="2">Uncharacterized protein</fullName>
    </submittedName>
</protein>
<dbReference type="EMBL" id="SGPL01000730">
    <property type="protein sequence ID" value="THH08022.1"/>
    <property type="molecule type" value="Genomic_DNA"/>
</dbReference>
<gene>
    <name evidence="2" type="ORF">EW146_g9128</name>
</gene>
<name>A0A4S4L8R9_9AGAM</name>